<proteinExistence type="predicted"/>
<reference evidence="3 4" key="1">
    <citation type="submission" date="2019-03" db="EMBL/GenBank/DDBJ databases">
        <title>Genomic Encyclopedia of Type Strains, Phase IV (KMG-IV): sequencing the most valuable type-strain genomes for metagenomic binning, comparative biology and taxonomic classification.</title>
        <authorList>
            <person name="Goeker M."/>
        </authorList>
    </citation>
    <scope>NUCLEOTIDE SEQUENCE [LARGE SCALE GENOMIC DNA]</scope>
    <source>
        <strain evidence="3 4">DSM 45934</strain>
    </source>
</reference>
<dbReference type="InterPro" id="IPR007527">
    <property type="entry name" value="Znf_SWIM"/>
</dbReference>
<organism evidence="3 4">
    <name type="scientific">Actinocrispum wychmicini</name>
    <dbReference type="NCBI Taxonomy" id="1213861"/>
    <lineage>
        <taxon>Bacteria</taxon>
        <taxon>Bacillati</taxon>
        <taxon>Actinomycetota</taxon>
        <taxon>Actinomycetes</taxon>
        <taxon>Pseudonocardiales</taxon>
        <taxon>Pseudonocardiaceae</taxon>
        <taxon>Actinocrispum</taxon>
    </lineage>
</organism>
<gene>
    <name evidence="3" type="ORF">EV192_12326</name>
</gene>
<evidence type="ECO:0000256" key="1">
    <source>
        <dbReference type="PROSITE-ProRule" id="PRU00325"/>
    </source>
</evidence>
<dbReference type="PROSITE" id="PS50966">
    <property type="entry name" value="ZF_SWIM"/>
    <property type="match status" value="1"/>
</dbReference>
<dbReference type="GO" id="GO:0008270">
    <property type="term" value="F:zinc ion binding"/>
    <property type="evidence" value="ECO:0007669"/>
    <property type="project" value="UniProtKB-KW"/>
</dbReference>
<keyword evidence="1" id="KW-0479">Metal-binding</keyword>
<keyword evidence="1" id="KW-0862">Zinc</keyword>
<sequence>MVLDDPVAVRLDADTVSSLVGPDLARIGREHLDQGRVFELAPEDGGVAAVVLDSARAEFDVWVGVVNGELTGECDCTEDGPLCGHAVAVTLAALEDGLSFTSLSQPDDEDDEERFAEIAATLTFDQLVDLVARQAVADPDFADELLALAEPEESSDQGAGSV</sequence>
<protein>
    <submittedName>
        <fullName evidence="3">SWIM zinc finger protein</fullName>
    </submittedName>
</protein>
<evidence type="ECO:0000313" key="3">
    <source>
        <dbReference type="EMBL" id="TCO44705.1"/>
    </source>
</evidence>
<dbReference type="EMBL" id="SLWS01000023">
    <property type="protein sequence ID" value="TCO44705.1"/>
    <property type="molecule type" value="Genomic_DNA"/>
</dbReference>
<keyword evidence="4" id="KW-1185">Reference proteome</keyword>
<dbReference type="AlphaFoldDB" id="A0A4R2IPR4"/>
<comment type="caution">
    <text evidence="3">The sequence shown here is derived from an EMBL/GenBank/DDBJ whole genome shotgun (WGS) entry which is preliminary data.</text>
</comment>
<keyword evidence="1" id="KW-0863">Zinc-finger</keyword>
<evidence type="ECO:0000313" key="4">
    <source>
        <dbReference type="Proteomes" id="UP000295680"/>
    </source>
</evidence>
<accession>A0A4R2IPR4</accession>
<name>A0A4R2IPR4_9PSEU</name>
<dbReference type="Pfam" id="PF04434">
    <property type="entry name" value="SWIM"/>
    <property type="match status" value="1"/>
</dbReference>
<evidence type="ECO:0000259" key="2">
    <source>
        <dbReference type="PROSITE" id="PS50966"/>
    </source>
</evidence>
<dbReference type="Proteomes" id="UP000295680">
    <property type="component" value="Unassembled WGS sequence"/>
</dbReference>
<feature type="domain" description="SWIM-type" evidence="2">
    <location>
        <begin position="59"/>
        <end position="94"/>
    </location>
</feature>